<evidence type="ECO:0000313" key="11">
    <source>
        <dbReference type="EMBL" id="KIJ39072.1"/>
    </source>
</evidence>
<sequence length="1106" mass="124641">MTSKQSRLSLRRFLRRTPSRTGNESTPPSIAQSQTGALRGGKKDAILNTTETILKLLQDVAKLVDKVPYIEGIAGILGSMIEIRQEMKDSEKYAQQVLDDVLNSSKNILSHITRISESPHKDFLMPVESDLKEYKDFLDGLAQDLKDYQSRRWLQKLTDRKSDKLKEWERKIDRFQRTFVSARTVNIEMGIANLLSNGIPSTTSVLSAWRMTPKPTATVMVGREKEMELLLSHIKTQEPLRIAILGAGGMGKTTLALHFLRNKEVVKRYPRQLFISCEGKASLSRLLLDIATAIRIRPEQLQEKEHIQDVVLEELRKHAAIICVDNMETLWELSEIQEQQEQFLNCLSDIPGLGLLITLRGNQRPNGVTWSHPLLRPLSPLKREESLQTFQNIAQQPATDAAQNLIQEVGGIPLAVTLIAHLIRDEIESSESLWSRWQHEKTSVLHTAKNRLSSLDISIKLSFNSPRMTPEAKSLLYLLSYLPDGFSNSVEMLKKANDYIPQFCEALKVLRTVALAQIEETLTPSRIQILSPIKHFCLQLKDLDSYLDPIMAFYRDLIQGYHSPNITQAYSIIIQEFYNISCILQADIGKEQYAVASMRAVIAWTKWSIFLGRPSDALIKKAIRHCEDIDLQGSCYTVLGQLFICRNQMAEAEEALQKALALHKEVNNIWEQAVDLGILGEEVYINRGQLEKAEKILQKALELNNQAQNATGQAHSLGRLGFLYTCSDQLEKAEKAFGEALELHKQNQDVLGQIADLDRLGFLYMRKNQLEEAEKAFREVLELNKEVQNVQGQAIALDKLGDIYICRNQLEEAEKAFGEALELNKEAQNVQGQAIALDKLGDIYIHRDQLEEAEKAFGEALELNKEAQNVQVQAFALEKLGDIYMQRDQLEEAEKAFGEALELDKEAQNVQGQTFALGKLGDIYICRDQLEEAEKAFGEALELYKEAQNVQGQVIALGRLGDIYISRDQLEEAEKAFGEALELNKEAQNVQGEAIALGILGDVYKHRDLLEEAEKAFGEALELDKEAQIVQGQATTLGELGHLYICRDQLEEAEKTLGEALQLYKEAQNVQGQAENLRNIGSLYIHQGQPEKARNTSGIYSLLSTG</sequence>
<protein>
    <recommendedName>
        <fullName evidence="5">Tetratricopeptide repeat protein 29</fullName>
    </recommendedName>
</protein>
<feature type="repeat" description="TPR" evidence="6">
    <location>
        <begin position="874"/>
        <end position="907"/>
    </location>
</feature>
<dbReference type="Proteomes" id="UP000054279">
    <property type="component" value="Unassembled WGS sequence"/>
</dbReference>
<dbReference type="Pfam" id="PF13374">
    <property type="entry name" value="TPR_10"/>
    <property type="match status" value="1"/>
</dbReference>
<dbReference type="InterPro" id="IPR011990">
    <property type="entry name" value="TPR-like_helical_dom_sf"/>
</dbReference>
<dbReference type="Gene3D" id="3.40.50.300">
    <property type="entry name" value="P-loop containing nucleotide triphosphate hydrolases"/>
    <property type="match status" value="1"/>
</dbReference>
<dbReference type="Pfam" id="PF13424">
    <property type="entry name" value="TPR_12"/>
    <property type="match status" value="4"/>
</dbReference>
<dbReference type="OrthoDB" id="431454at2759"/>
<feature type="domain" description="MalT-like TPR region" evidence="10">
    <location>
        <begin position="828"/>
        <end position="950"/>
    </location>
</feature>
<feature type="compositionally biased region" description="Polar residues" evidence="8">
    <location>
        <begin position="21"/>
        <end position="36"/>
    </location>
</feature>
<dbReference type="PROSITE" id="PS50005">
    <property type="entry name" value="TPR"/>
    <property type="match status" value="9"/>
</dbReference>
<dbReference type="SUPFAM" id="SSF52540">
    <property type="entry name" value="P-loop containing nucleoside triphosphate hydrolases"/>
    <property type="match status" value="1"/>
</dbReference>
<dbReference type="InterPro" id="IPR027417">
    <property type="entry name" value="P-loop_NTPase"/>
</dbReference>
<name>A0A0C9VBX8_SPHS4</name>
<keyword evidence="2" id="KW-0963">Cytoplasm</keyword>
<feature type="repeat" description="TPR" evidence="6">
    <location>
        <begin position="834"/>
        <end position="867"/>
    </location>
</feature>
<keyword evidence="3" id="KW-0677">Repeat</keyword>
<feature type="repeat" description="TPR" evidence="6">
    <location>
        <begin position="914"/>
        <end position="947"/>
    </location>
</feature>
<feature type="repeat" description="TPR" evidence="6">
    <location>
        <begin position="994"/>
        <end position="1027"/>
    </location>
</feature>
<feature type="repeat" description="TPR" evidence="6">
    <location>
        <begin position="1034"/>
        <end position="1067"/>
    </location>
</feature>
<evidence type="ECO:0000256" key="4">
    <source>
        <dbReference type="ARBA" id="ARBA00022803"/>
    </source>
</evidence>
<feature type="compositionally biased region" description="Basic residues" evidence="8">
    <location>
        <begin position="9"/>
        <end position="18"/>
    </location>
</feature>
<dbReference type="GO" id="GO:0005737">
    <property type="term" value="C:cytoplasm"/>
    <property type="evidence" value="ECO:0007669"/>
    <property type="project" value="UniProtKB-SubCell"/>
</dbReference>
<dbReference type="InterPro" id="IPR019734">
    <property type="entry name" value="TPR_rpt"/>
</dbReference>
<keyword evidence="7" id="KW-0175">Coiled coil</keyword>
<feature type="repeat" description="TPR" evidence="6">
    <location>
        <begin position="794"/>
        <end position="827"/>
    </location>
</feature>
<feature type="coiled-coil region" evidence="7">
    <location>
        <begin position="766"/>
        <end position="870"/>
    </location>
</feature>
<dbReference type="AlphaFoldDB" id="A0A0C9VBX8"/>
<reference evidence="11 12" key="1">
    <citation type="submission" date="2014-06" db="EMBL/GenBank/DDBJ databases">
        <title>Evolutionary Origins and Diversification of the Mycorrhizal Mutualists.</title>
        <authorList>
            <consortium name="DOE Joint Genome Institute"/>
            <consortium name="Mycorrhizal Genomics Consortium"/>
            <person name="Kohler A."/>
            <person name="Kuo A."/>
            <person name="Nagy L.G."/>
            <person name="Floudas D."/>
            <person name="Copeland A."/>
            <person name="Barry K.W."/>
            <person name="Cichocki N."/>
            <person name="Veneault-Fourrey C."/>
            <person name="LaButti K."/>
            <person name="Lindquist E.A."/>
            <person name="Lipzen A."/>
            <person name="Lundell T."/>
            <person name="Morin E."/>
            <person name="Murat C."/>
            <person name="Riley R."/>
            <person name="Ohm R."/>
            <person name="Sun H."/>
            <person name="Tunlid A."/>
            <person name="Henrissat B."/>
            <person name="Grigoriev I.V."/>
            <person name="Hibbett D.S."/>
            <person name="Martin F."/>
        </authorList>
    </citation>
    <scope>NUCLEOTIDE SEQUENCE [LARGE SCALE GENOMIC DNA]</scope>
    <source>
        <strain evidence="11 12">SS14</strain>
    </source>
</reference>
<feature type="repeat" description="TPR" evidence="6">
    <location>
        <begin position="954"/>
        <end position="987"/>
    </location>
</feature>
<evidence type="ECO:0000259" key="9">
    <source>
        <dbReference type="Pfam" id="PF13401"/>
    </source>
</evidence>
<feature type="domain" description="ORC1/DEAH AAA+ ATPase" evidence="9">
    <location>
        <begin position="242"/>
        <end position="348"/>
    </location>
</feature>
<proteinExistence type="predicted"/>
<evidence type="ECO:0000256" key="6">
    <source>
        <dbReference type="PROSITE-ProRule" id="PRU00339"/>
    </source>
</evidence>
<dbReference type="PANTHER" id="PTHR46630">
    <property type="entry name" value="TETRATRICOPEPTIDE REPEAT PROTEIN 29"/>
    <property type="match status" value="1"/>
</dbReference>
<feature type="coiled-coil region" evidence="7">
    <location>
        <begin position="649"/>
        <end position="713"/>
    </location>
</feature>
<dbReference type="PANTHER" id="PTHR46630:SF1">
    <property type="entry name" value="TETRATRICOPEPTIDE REPEAT PROTEIN 29"/>
    <property type="match status" value="1"/>
</dbReference>
<evidence type="ECO:0000256" key="2">
    <source>
        <dbReference type="ARBA" id="ARBA00022490"/>
    </source>
</evidence>
<feature type="repeat" description="TPR" evidence="6">
    <location>
        <begin position="714"/>
        <end position="747"/>
    </location>
</feature>
<feature type="region of interest" description="Disordered" evidence="8">
    <location>
        <begin position="1"/>
        <end position="38"/>
    </location>
</feature>
<dbReference type="Pfam" id="PF13401">
    <property type="entry name" value="AAA_22"/>
    <property type="match status" value="1"/>
</dbReference>
<keyword evidence="4 6" id="KW-0802">TPR repeat</keyword>
<dbReference type="GO" id="GO:0043531">
    <property type="term" value="F:ADP binding"/>
    <property type="evidence" value="ECO:0007669"/>
    <property type="project" value="InterPro"/>
</dbReference>
<dbReference type="Gene3D" id="1.25.40.10">
    <property type="entry name" value="Tetratricopeptide repeat domain"/>
    <property type="match status" value="3"/>
</dbReference>
<evidence type="ECO:0000256" key="8">
    <source>
        <dbReference type="SAM" id="MobiDB-lite"/>
    </source>
</evidence>
<keyword evidence="12" id="KW-1185">Reference proteome</keyword>
<evidence type="ECO:0000256" key="5">
    <source>
        <dbReference type="ARBA" id="ARBA00040665"/>
    </source>
</evidence>
<dbReference type="InterPro" id="IPR051476">
    <property type="entry name" value="Bac_ResReg_Asp_Phosphatase"/>
</dbReference>
<dbReference type="EMBL" id="KN837155">
    <property type="protein sequence ID" value="KIJ39072.1"/>
    <property type="molecule type" value="Genomic_DNA"/>
</dbReference>
<evidence type="ECO:0000256" key="7">
    <source>
        <dbReference type="SAM" id="Coils"/>
    </source>
</evidence>
<dbReference type="InterPro" id="IPR041617">
    <property type="entry name" value="TPR_MalT"/>
</dbReference>
<organism evidence="11 12">
    <name type="scientific">Sphaerobolus stellatus (strain SS14)</name>
    <dbReference type="NCBI Taxonomy" id="990650"/>
    <lineage>
        <taxon>Eukaryota</taxon>
        <taxon>Fungi</taxon>
        <taxon>Dikarya</taxon>
        <taxon>Basidiomycota</taxon>
        <taxon>Agaricomycotina</taxon>
        <taxon>Agaricomycetes</taxon>
        <taxon>Phallomycetidae</taxon>
        <taxon>Geastrales</taxon>
        <taxon>Sphaerobolaceae</taxon>
        <taxon>Sphaerobolus</taxon>
    </lineage>
</organism>
<dbReference type="InterPro" id="IPR049945">
    <property type="entry name" value="AAA_22"/>
</dbReference>
<dbReference type="SUPFAM" id="SSF48452">
    <property type="entry name" value="TPR-like"/>
    <property type="match status" value="3"/>
</dbReference>
<evidence type="ECO:0000256" key="1">
    <source>
        <dbReference type="ARBA" id="ARBA00004496"/>
    </source>
</evidence>
<accession>A0A0C9VBX8</accession>
<dbReference type="SMART" id="SM00028">
    <property type="entry name" value="TPR"/>
    <property type="match status" value="11"/>
</dbReference>
<feature type="coiled-coil region" evidence="7">
    <location>
        <begin position="131"/>
        <end position="178"/>
    </location>
</feature>
<evidence type="ECO:0000313" key="12">
    <source>
        <dbReference type="Proteomes" id="UP000054279"/>
    </source>
</evidence>
<evidence type="ECO:0000259" key="10">
    <source>
        <dbReference type="Pfam" id="PF17874"/>
    </source>
</evidence>
<gene>
    <name evidence="11" type="ORF">M422DRAFT_258226</name>
</gene>
<feature type="coiled-coil region" evidence="7">
    <location>
        <begin position="930"/>
        <end position="990"/>
    </location>
</feature>
<feature type="repeat" description="TPR" evidence="6">
    <location>
        <begin position="754"/>
        <end position="787"/>
    </location>
</feature>
<evidence type="ECO:0000256" key="3">
    <source>
        <dbReference type="ARBA" id="ARBA00022737"/>
    </source>
</evidence>
<comment type="subcellular location">
    <subcellularLocation>
        <location evidence="1">Cytoplasm</location>
    </subcellularLocation>
</comment>
<dbReference type="Pfam" id="PF17874">
    <property type="entry name" value="TPR_MalT"/>
    <property type="match status" value="1"/>
</dbReference>
<dbReference type="PRINTS" id="PR00364">
    <property type="entry name" value="DISEASERSIST"/>
</dbReference>
<dbReference type="HOGENOM" id="CLU_006580_1_0_1"/>